<evidence type="ECO:0000256" key="1">
    <source>
        <dbReference type="SAM" id="Phobius"/>
    </source>
</evidence>
<name>A0ABR7UXD3_9FLAO</name>
<organism evidence="2 3">
    <name type="scientific">Maribacter aquimaris</name>
    <dbReference type="NCBI Taxonomy" id="2737171"/>
    <lineage>
        <taxon>Bacteria</taxon>
        <taxon>Pseudomonadati</taxon>
        <taxon>Bacteroidota</taxon>
        <taxon>Flavobacteriia</taxon>
        <taxon>Flavobacteriales</taxon>
        <taxon>Flavobacteriaceae</taxon>
        <taxon>Maribacter</taxon>
    </lineage>
</organism>
<reference evidence="2" key="1">
    <citation type="submission" date="2020-05" db="EMBL/GenBank/DDBJ databases">
        <title>The draft genome sequence of Maribacter sp. ANRC-HE7.</title>
        <authorList>
            <person name="Mu L."/>
        </authorList>
    </citation>
    <scope>NUCLEOTIDE SEQUENCE</scope>
    <source>
        <strain evidence="2">ANRC-HE7</strain>
    </source>
</reference>
<evidence type="ECO:0000313" key="2">
    <source>
        <dbReference type="EMBL" id="MBD0776816.1"/>
    </source>
</evidence>
<dbReference type="SUPFAM" id="SSF69118">
    <property type="entry name" value="AhpD-like"/>
    <property type="match status" value="1"/>
</dbReference>
<evidence type="ECO:0000313" key="3">
    <source>
        <dbReference type="Proteomes" id="UP001166021"/>
    </source>
</evidence>
<dbReference type="Proteomes" id="UP001166021">
    <property type="component" value="Unassembled WGS sequence"/>
</dbReference>
<sequence length="217" mass="24353">MEEDMTLPRTISPRMEFKRKFSLREMYRATVFAPRAMSKLIGNKKSKLVDQNFVKRIHLAITEVNGCAICSYGHAKMALRQGMGNKEINSFLSEGGGGSFIKPEEAKAILFAQYFADSRGYPKKYAYDAIVKEYGGEKAKIILSASQMMIVGNMYGIPLSALLSRLKGKPYKDSSLFYELKTLLLGFLFLPIAIVHGFIRGVIGMPNERFDHSIEGE</sequence>
<gene>
    <name evidence="2" type="ORF">HPE56_03330</name>
</gene>
<keyword evidence="1" id="KW-1133">Transmembrane helix</keyword>
<dbReference type="Gene3D" id="1.20.1290.10">
    <property type="entry name" value="AhpD-like"/>
    <property type="match status" value="1"/>
</dbReference>
<keyword evidence="1" id="KW-0812">Transmembrane</keyword>
<comment type="caution">
    <text evidence="2">The sequence shown here is derived from an EMBL/GenBank/DDBJ whole genome shotgun (WGS) entry which is preliminary data.</text>
</comment>
<accession>A0ABR7UXD3</accession>
<feature type="transmembrane region" description="Helical" evidence="1">
    <location>
        <begin position="141"/>
        <end position="163"/>
    </location>
</feature>
<keyword evidence="1" id="KW-0472">Membrane</keyword>
<feature type="transmembrane region" description="Helical" evidence="1">
    <location>
        <begin position="183"/>
        <end position="203"/>
    </location>
</feature>
<protein>
    <submittedName>
        <fullName evidence="2">Carboxymuconolactone decarboxylase family protein</fullName>
    </submittedName>
</protein>
<keyword evidence="3" id="KW-1185">Reference proteome</keyword>
<dbReference type="InterPro" id="IPR029032">
    <property type="entry name" value="AhpD-like"/>
</dbReference>
<proteinExistence type="predicted"/>
<dbReference type="EMBL" id="JABTCF010000001">
    <property type="protein sequence ID" value="MBD0776816.1"/>
    <property type="molecule type" value="Genomic_DNA"/>
</dbReference>